<dbReference type="GO" id="GO:0005516">
    <property type="term" value="F:calmodulin binding"/>
    <property type="evidence" value="ECO:0007669"/>
    <property type="project" value="UniProtKB-KW"/>
</dbReference>
<evidence type="ECO:0000256" key="8">
    <source>
        <dbReference type="RuleBase" id="RU280816"/>
    </source>
</evidence>
<dbReference type="GO" id="GO:0016020">
    <property type="term" value="C:membrane"/>
    <property type="evidence" value="ECO:0007669"/>
    <property type="project" value="UniProtKB-SubCell"/>
</dbReference>
<evidence type="ECO:0000256" key="1">
    <source>
        <dbReference type="ARBA" id="ARBA00004141"/>
    </source>
</evidence>
<proteinExistence type="inferred from homology"/>
<keyword evidence="7 8" id="KW-0568">Pathogenesis-related protein</keyword>
<evidence type="ECO:0000256" key="9">
    <source>
        <dbReference type="SAM" id="Phobius"/>
    </source>
</evidence>
<feature type="transmembrane region" description="Helical" evidence="9">
    <location>
        <begin position="12"/>
        <end position="37"/>
    </location>
</feature>
<keyword evidence="6 8" id="KW-0472">Membrane</keyword>
<reference evidence="10" key="1">
    <citation type="submission" date="2021-01" db="EMBL/GenBank/DDBJ databases">
        <title>Adiantum capillus-veneris genome.</title>
        <authorList>
            <person name="Fang Y."/>
            <person name="Liao Q."/>
        </authorList>
    </citation>
    <scope>NUCLEOTIDE SEQUENCE</scope>
    <source>
        <strain evidence="10">H3</strain>
        <tissue evidence="10">Leaf</tissue>
    </source>
</reference>
<feature type="transmembrane region" description="Helical" evidence="9">
    <location>
        <begin position="264"/>
        <end position="286"/>
    </location>
</feature>
<dbReference type="PANTHER" id="PTHR31942:SF52">
    <property type="entry name" value="MLO-LIKE PROTEIN 1"/>
    <property type="match status" value="1"/>
</dbReference>
<dbReference type="PANTHER" id="PTHR31942">
    <property type="entry name" value="MLO-LIKE PROTEIN 1"/>
    <property type="match status" value="1"/>
</dbReference>
<dbReference type="GO" id="GO:0006952">
    <property type="term" value="P:defense response"/>
    <property type="evidence" value="ECO:0007669"/>
    <property type="project" value="UniProtKB-KW"/>
</dbReference>
<feature type="transmembrane region" description="Helical" evidence="9">
    <location>
        <begin position="292"/>
        <end position="310"/>
    </location>
</feature>
<feature type="transmembrane region" description="Helical" evidence="9">
    <location>
        <begin position="391"/>
        <end position="412"/>
    </location>
</feature>
<comment type="caution">
    <text evidence="10">The sequence shown here is derived from an EMBL/GenBank/DDBJ whole genome shotgun (WGS) entry which is preliminary data.</text>
</comment>
<keyword evidence="4 8" id="KW-0611">Plant defense</keyword>
<keyword evidence="3 8" id="KW-0812">Transmembrane</keyword>
<feature type="transmembrane region" description="Helical" evidence="9">
    <location>
        <begin position="348"/>
        <end position="371"/>
    </location>
</feature>
<dbReference type="AlphaFoldDB" id="A0A9D4Z7N2"/>
<dbReference type="EMBL" id="JABFUD020000020">
    <property type="protein sequence ID" value="KAI5063985.1"/>
    <property type="molecule type" value="Genomic_DNA"/>
</dbReference>
<dbReference type="Proteomes" id="UP000886520">
    <property type="component" value="Chromosome 20"/>
</dbReference>
<dbReference type="Pfam" id="PF03094">
    <property type="entry name" value="Mlo"/>
    <property type="match status" value="1"/>
</dbReference>
<comment type="subcellular location">
    <subcellularLocation>
        <location evidence="1 8">Membrane</location>
        <topology evidence="1 8">Multi-pass membrane protein</topology>
    </subcellularLocation>
</comment>
<name>A0A9D4Z7N2_ADICA</name>
<accession>A0A9D4Z7N2</accession>
<evidence type="ECO:0000256" key="7">
    <source>
        <dbReference type="ARBA" id="ARBA00023265"/>
    </source>
</evidence>
<dbReference type="InterPro" id="IPR004326">
    <property type="entry name" value="Mlo"/>
</dbReference>
<organism evidence="10 11">
    <name type="scientific">Adiantum capillus-veneris</name>
    <name type="common">Maidenhair fern</name>
    <dbReference type="NCBI Taxonomy" id="13818"/>
    <lineage>
        <taxon>Eukaryota</taxon>
        <taxon>Viridiplantae</taxon>
        <taxon>Streptophyta</taxon>
        <taxon>Embryophyta</taxon>
        <taxon>Tracheophyta</taxon>
        <taxon>Polypodiopsida</taxon>
        <taxon>Polypodiidae</taxon>
        <taxon>Polypodiales</taxon>
        <taxon>Pteridineae</taxon>
        <taxon>Pteridaceae</taxon>
        <taxon>Vittarioideae</taxon>
        <taxon>Adiantum</taxon>
    </lineage>
</organism>
<keyword evidence="5 8" id="KW-1133">Transmembrane helix</keyword>
<sequence length="490" mass="55878">MAEEESLIYTPTWAIASTCGVFILSSLVVERAVYFIGQLLVNHKLKALQAAFEKVKEELMMVGFISLALTLGQSSFSKICVPTKWTTTMLLCNKPTNDTTVEESMTLAIRGLQETESTEAADSSICKEDYSLFMPAENLHQLHILIFVLVTTHVVYSLVVVALGMWSVSQWKAWENRAHMKEELSIHNEVRLTRETTFMRAHALNRWKTNTFILYLVAFFQQFHNIVCETDYHTLRYGFIMTHMPNNANFNFHKYIQRSFQDDFKYVVGISPGLWVFSLAWLLVNVNGRESNIIFTAVPLILVLAVGTKLQHIITKMAIRFNDTYPLTVGMPNVEPNDKLFWFNRPKFILFCIHFILFQNALEISFDIWAAITFPPDNCIYRHTGLLLGRITIGIVVQLLCGFVTLPIYALVSQMGSNVKKAVFEEHIQTAVRKWHKHAKARIRNAQGIGEGSSSKSFCAPQAVEDEHRLIEDDPSQDDARSVEMVVYSS</sequence>
<evidence type="ECO:0000256" key="6">
    <source>
        <dbReference type="ARBA" id="ARBA00023136"/>
    </source>
</evidence>
<dbReference type="OrthoDB" id="1388414at2759"/>
<evidence type="ECO:0000256" key="3">
    <source>
        <dbReference type="ARBA" id="ARBA00022692"/>
    </source>
</evidence>
<keyword evidence="11" id="KW-1185">Reference proteome</keyword>
<evidence type="ECO:0000313" key="11">
    <source>
        <dbReference type="Proteomes" id="UP000886520"/>
    </source>
</evidence>
<gene>
    <name evidence="8" type="primary">MLO</name>
    <name evidence="10" type="ORF">GOP47_0020655</name>
</gene>
<protein>
    <recommendedName>
        <fullName evidence="8">MLO-like protein</fullName>
    </recommendedName>
</protein>
<evidence type="ECO:0000256" key="5">
    <source>
        <dbReference type="ARBA" id="ARBA00022989"/>
    </source>
</evidence>
<feature type="transmembrane region" description="Helical" evidence="9">
    <location>
        <begin position="142"/>
        <end position="168"/>
    </location>
</feature>
<keyword evidence="8" id="KW-0112">Calmodulin-binding</keyword>
<comment type="similarity">
    <text evidence="2 8">Belongs to the MLO family.</text>
</comment>
<evidence type="ECO:0000256" key="2">
    <source>
        <dbReference type="ARBA" id="ARBA00006574"/>
    </source>
</evidence>
<comment type="domain">
    <text evidence="8">The C-terminus contains a calmodulin-binding domain, which binds calmodulin in a calcium-dependent fashion.</text>
</comment>
<evidence type="ECO:0000313" key="10">
    <source>
        <dbReference type="EMBL" id="KAI5063985.1"/>
    </source>
</evidence>
<evidence type="ECO:0000256" key="4">
    <source>
        <dbReference type="ARBA" id="ARBA00022821"/>
    </source>
</evidence>
<comment type="function">
    <text evidence="8">May be involved in modulation of pathogen defense and leaf cell death.</text>
</comment>